<dbReference type="PANTHER" id="PTHR10963">
    <property type="entry name" value="GLYCOSYL HYDROLASE-RELATED"/>
    <property type="match status" value="1"/>
</dbReference>
<keyword evidence="6" id="KW-1185">Reference proteome</keyword>
<feature type="chain" id="PRO_5003613128" evidence="3">
    <location>
        <begin position="35"/>
        <end position="669"/>
    </location>
</feature>
<dbReference type="PANTHER" id="PTHR10963:SF55">
    <property type="entry name" value="GLYCOSIDE HYDROLASE FAMILY 16 PROTEIN"/>
    <property type="match status" value="1"/>
</dbReference>
<evidence type="ECO:0000256" key="2">
    <source>
        <dbReference type="ARBA" id="ARBA00022801"/>
    </source>
</evidence>
<dbReference type="SUPFAM" id="SSF49899">
    <property type="entry name" value="Concanavalin A-like lectins/glucanases"/>
    <property type="match status" value="1"/>
</dbReference>
<dbReference type="Pfam" id="PF00722">
    <property type="entry name" value="Glyco_hydro_16"/>
    <property type="match status" value="1"/>
</dbReference>
<dbReference type="RefSeq" id="WP_014695684.1">
    <property type="nucleotide sequence ID" value="NC_017805.1"/>
</dbReference>
<name>H8H0B4_DEIGI</name>
<evidence type="ECO:0000256" key="1">
    <source>
        <dbReference type="ARBA" id="ARBA00006865"/>
    </source>
</evidence>
<feature type="signal peptide" evidence="3">
    <location>
        <begin position="1"/>
        <end position="34"/>
    </location>
</feature>
<dbReference type="CDD" id="cd08023">
    <property type="entry name" value="GH16_laminarinase_like"/>
    <property type="match status" value="1"/>
</dbReference>
<keyword evidence="5" id="KW-0614">Plasmid</keyword>
<sequence>MKLSPKSLPAQPLKRLSLASLLGALLLSACTAQTSPAAQTVWSDEFGGTALDAAKWTPQIGNGIMSGTEYVPGWGNNELEYYTGRPENVRVENGELVITARRESYSGPAGSVTAAFPWTSARLRTAGKFSRAYGKFEIRAKFPRGKGMWPAIWMLPEEPSPYGTWAASGEIDIAEGWGSKPNNVAHTIHYGGQWPNNVYSGTTVEYPNGGAADGWHTYTLEWTPGVLKWFVDGQLTQTKTSWWGAKGAPPSGDADLYPWPAPFDRPFHLLLNLAVGGNFDGNPDATTPDTAEMRVDYVRVWALPGETASPGPRSETRFPWTPVPARAAQPDGNLVYNDSFEWPDSDPRVSADATHLDGVPQSAYWTLYKSDGAVTLSSDAAQGRALKADITAPGSVNYAVQVRQDGLNIEAGKKYEVSFDAWASAPRSMMVKVGGGQDRGFAAYSGEQTVALGTEKKRVTLTFDMKGITDAAARLEFNLGNAGANAVWLDNVSVRAVGEVAGARPPAADGNLLYNAAFSPTVTGDPGIPGVAGSAYWSVWENGASGLTPSVQDGAVSLKVAHVDPANNWHVQLNQVNVPLVAGQKYTLRFTGQADSARQVGVVVGEQGGSYARYLDASAELTATGKEYTYTFTSPVTNPSAQLQLLGASGKAGDAYTLTFRDFRLVPSN</sequence>
<feature type="domain" description="GH16" evidence="4">
    <location>
        <begin position="28"/>
        <end position="306"/>
    </location>
</feature>
<dbReference type="KEGG" id="dgo:DGo_PA0280"/>
<dbReference type="AlphaFoldDB" id="H8H0B4"/>
<dbReference type="Gene3D" id="2.60.120.260">
    <property type="entry name" value="Galactose-binding domain-like"/>
    <property type="match status" value="2"/>
</dbReference>
<dbReference type="InterPro" id="IPR000757">
    <property type="entry name" value="Beta-glucanase-like"/>
</dbReference>
<proteinExistence type="inferred from homology"/>
<gene>
    <name evidence="5" type="ordered locus">DGo_PA0280</name>
</gene>
<geneLocation type="plasmid" evidence="5 6">
    <name>P1</name>
</geneLocation>
<dbReference type="GO" id="GO:0005975">
    <property type="term" value="P:carbohydrate metabolic process"/>
    <property type="evidence" value="ECO:0007669"/>
    <property type="project" value="InterPro"/>
</dbReference>
<keyword evidence="3" id="KW-0732">Signal</keyword>
<organism evidence="5 6">
    <name type="scientific">Deinococcus gobiensis (strain DSM 21396 / JCM 16679 / CGMCC 1.7299 / I-0)</name>
    <dbReference type="NCBI Taxonomy" id="745776"/>
    <lineage>
        <taxon>Bacteria</taxon>
        <taxon>Thermotogati</taxon>
        <taxon>Deinococcota</taxon>
        <taxon>Deinococci</taxon>
        <taxon>Deinococcales</taxon>
        <taxon>Deinococcaceae</taxon>
        <taxon>Deinococcus</taxon>
    </lineage>
</organism>
<dbReference type="EMBL" id="CP002192">
    <property type="protein sequence ID" value="AFD27166.1"/>
    <property type="molecule type" value="Genomic_DNA"/>
</dbReference>
<dbReference type="PROSITE" id="PS51762">
    <property type="entry name" value="GH16_2"/>
    <property type="match status" value="1"/>
</dbReference>
<keyword evidence="2 5" id="KW-0378">Hydrolase</keyword>
<evidence type="ECO:0000256" key="3">
    <source>
        <dbReference type="SAM" id="SignalP"/>
    </source>
</evidence>
<dbReference type="Proteomes" id="UP000007575">
    <property type="component" value="Plasmid P1"/>
</dbReference>
<evidence type="ECO:0000259" key="4">
    <source>
        <dbReference type="PROSITE" id="PS51762"/>
    </source>
</evidence>
<evidence type="ECO:0000313" key="5">
    <source>
        <dbReference type="EMBL" id="AFD27166.1"/>
    </source>
</evidence>
<dbReference type="Gene3D" id="2.60.120.200">
    <property type="match status" value="1"/>
</dbReference>
<comment type="similarity">
    <text evidence="1">Belongs to the glycosyl hydrolase 16 family.</text>
</comment>
<dbReference type="PROSITE" id="PS51257">
    <property type="entry name" value="PROKAR_LIPOPROTEIN"/>
    <property type="match status" value="1"/>
</dbReference>
<dbReference type="InterPro" id="IPR008979">
    <property type="entry name" value="Galactose-bd-like_sf"/>
</dbReference>
<dbReference type="InterPro" id="IPR050546">
    <property type="entry name" value="Glycosyl_Hydrlase_16"/>
</dbReference>
<dbReference type="InterPro" id="IPR013320">
    <property type="entry name" value="ConA-like_dom_sf"/>
</dbReference>
<dbReference type="InterPro" id="IPR003305">
    <property type="entry name" value="CenC_carb-bd"/>
</dbReference>
<dbReference type="GO" id="GO:0004553">
    <property type="term" value="F:hydrolase activity, hydrolyzing O-glycosyl compounds"/>
    <property type="evidence" value="ECO:0007669"/>
    <property type="project" value="InterPro"/>
</dbReference>
<dbReference type="PATRIC" id="fig|745776.4.peg.3313"/>
<reference evidence="5 6" key="1">
    <citation type="journal article" date="2012" name="PLoS ONE">
        <title>Genome sequence and transcriptome analysis of the radioresistant bacterium Deinococcus gobiensis: insights into the extreme environmental adaptations.</title>
        <authorList>
            <person name="Yuan M."/>
            <person name="Chen M."/>
            <person name="Zhang W."/>
            <person name="Lu W."/>
            <person name="Wang J."/>
            <person name="Yang M."/>
            <person name="Zhao P."/>
            <person name="Tang R."/>
            <person name="Li X."/>
            <person name="Hao Y."/>
            <person name="Zhou Z."/>
            <person name="Zhan Y."/>
            <person name="Yu H."/>
            <person name="Teng C."/>
            <person name="Yan Y."/>
            <person name="Ping S."/>
            <person name="Wang Y."/>
            <person name="Lin M."/>
        </authorList>
    </citation>
    <scope>NUCLEOTIDE SEQUENCE [LARGE SCALE GENOMIC DNA]</scope>
    <source>
        <strain evidence="6">DSM 21396 / JCM 16679 / CGMCC 1.7299 / I-0</strain>
        <plasmid evidence="5">P1</plasmid>
    </source>
</reference>
<dbReference type="Pfam" id="PF02018">
    <property type="entry name" value="CBM_4_9"/>
    <property type="match status" value="2"/>
</dbReference>
<dbReference type="OrthoDB" id="9809583at2"/>
<dbReference type="HOGENOM" id="CLU_410348_0_0_0"/>
<dbReference type="SUPFAM" id="SSF49785">
    <property type="entry name" value="Galactose-binding domain-like"/>
    <property type="match status" value="2"/>
</dbReference>
<evidence type="ECO:0000313" key="6">
    <source>
        <dbReference type="Proteomes" id="UP000007575"/>
    </source>
</evidence>
<protein>
    <submittedName>
        <fullName evidence="5">Glycoside hydrolase family 16</fullName>
    </submittedName>
</protein>
<accession>H8H0B4</accession>